<dbReference type="AlphaFoldDB" id="A4CFN5"/>
<comment type="caution">
    <text evidence="2">The sequence shown here is derived from an EMBL/GenBank/DDBJ whole genome shotgun (WGS) entry which is preliminary data.</text>
</comment>
<dbReference type="EMBL" id="AAOH01000014">
    <property type="protein sequence ID" value="EAR26462.1"/>
    <property type="molecule type" value="Genomic_DNA"/>
</dbReference>
<sequence length="36" mass="4167">MLKIILLGYAHGLISSRRIAKACEDNILFMRLFCKK</sequence>
<dbReference type="Pfam" id="PF05598">
    <property type="entry name" value="DUF772"/>
    <property type="match status" value="1"/>
</dbReference>
<dbReference type="InterPro" id="IPR008490">
    <property type="entry name" value="Transposase_InsH_N"/>
</dbReference>
<gene>
    <name evidence="2" type="ORF">PTD2_04726</name>
</gene>
<keyword evidence="3" id="KW-1185">Reference proteome</keyword>
<accession>A4CFN5</accession>
<protein>
    <recommendedName>
        <fullName evidence="1">Transposase InsH N-terminal domain-containing protein</fullName>
    </recommendedName>
</protein>
<evidence type="ECO:0000259" key="1">
    <source>
        <dbReference type="Pfam" id="PF05598"/>
    </source>
</evidence>
<name>A4CFN5_9GAMM</name>
<dbReference type="STRING" id="87626.PTD2_04726"/>
<reference evidence="2 3" key="1">
    <citation type="submission" date="2006-02" db="EMBL/GenBank/DDBJ databases">
        <authorList>
            <person name="Moran M.A."/>
            <person name="Kjelleberg S."/>
            <person name="Egan S."/>
            <person name="Saunders N."/>
            <person name="Thomas T."/>
            <person name="Ferriera S."/>
            <person name="Johnson J."/>
            <person name="Kravitz S."/>
            <person name="Halpern A."/>
            <person name="Remington K."/>
            <person name="Beeson K."/>
            <person name="Tran B."/>
            <person name="Rogers Y.-H."/>
            <person name="Friedman R."/>
            <person name="Venter J.C."/>
        </authorList>
    </citation>
    <scope>NUCLEOTIDE SEQUENCE [LARGE SCALE GENOMIC DNA]</scope>
    <source>
        <strain evidence="2 3">D2</strain>
    </source>
</reference>
<proteinExistence type="predicted"/>
<organism evidence="2 3">
    <name type="scientific">Pseudoalteromonas tunicata D2</name>
    <dbReference type="NCBI Taxonomy" id="87626"/>
    <lineage>
        <taxon>Bacteria</taxon>
        <taxon>Pseudomonadati</taxon>
        <taxon>Pseudomonadota</taxon>
        <taxon>Gammaproteobacteria</taxon>
        <taxon>Alteromonadales</taxon>
        <taxon>Pseudoalteromonadaceae</taxon>
        <taxon>Pseudoalteromonas</taxon>
    </lineage>
</organism>
<dbReference type="HOGENOM" id="CLU_3357953_0_0_6"/>
<evidence type="ECO:0000313" key="2">
    <source>
        <dbReference type="EMBL" id="EAR26462.1"/>
    </source>
</evidence>
<dbReference type="Proteomes" id="UP000006201">
    <property type="component" value="Unassembled WGS sequence"/>
</dbReference>
<feature type="domain" description="Transposase InsH N-terminal" evidence="1">
    <location>
        <begin position="1"/>
        <end position="33"/>
    </location>
</feature>
<evidence type="ECO:0000313" key="3">
    <source>
        <dbReference type="Proteomes" id="UP000006201"/>
    </source>
</evidence>